<dbReference type="EMBL" id="JAPFQP010000002">
    <property type="protein sequence ID" value="MCX2719471.1"/>
    <property type="molecule type" value="Genomic_DNA"/>
</dbReference>
<dbReference type="RefSeq" id="WP_266012152.1">
    <property type="nucleotide sequence ID" value="NZ_JAPFQP010000002.1"/>
</dbReference>
<proteinExistence type="predicted"/>
<evidence type="ECO:0000313" key="4">
    <source>
        <dbReference type="Proteomes" id="UP001207116"/>
    </source>
</evidence>
<accession>A0AAE3MKQ7</accession>
<keyword evidence="2" id="KW-0812">Transmembrane</keyword>
<keyword evidence="4" id="KW-1185">Reference proteome</keyword>
<protein>
    <submittedName>
        <fullName evidence="3">DUF4834 family protein</fullName>
    </submittedName>
</protein>
<evidence type="ECO:0000256" key="1">
    <source>
        <dbReference type="SAM" id="MobiDB-lite"/>
    </source>
</evidence>
<evidence type="ECO:0000313" key="3">
    <source>
        <dbReference type="EMBL" id="MCX2719471.1"/>
    </source>
</evidence>
<keyword evidence="2" id="KW-0472">Membrane</keyword>
<dbReference type="InterPro" id="IPR032272">
    <property type="entry name" value="DUF4834"/>
</dbReference>
<organism evidence="3 4">
    <name type="scientific">Lentiprolixibacter aurantiacus</name>
    <dbReference type="NCBI Taxonomy" id="2993939"/>
    <lineage>
        <taxon>Bacteria</taxon>
        <taxon>Pseudomonadati</taxon>
        <taxon>Bacteroidota</taxon>
        <taxon>Flavobacteriia</taxon>
        <taxon>Flavobacteriales</taxon>
        <taxon>Flavobacteriaceae</taxon>
        <taxon>Lentiprolixibacter</taxon>
    </lineage>
</organism>
<gene>
    <name evidence="3" type="ORF">OO016_07655</name>
</gene>
<name>A0AAE3MKQ7_9FLAO</name>
<dbReference type="Proteomes" id="UP001207116">
    <property type="component" value="Unassembled WGS sequence"/>
</dbReference>
<comment type="caution">
    <text evidence="3">The sequence shown here is derived from an EMBL/GenBank/DDBJ whole genome shotgun (WGS) entry which is preliminary data.</text>
</comment>
<feature type="transmembrane region" description="Helical" evidence="2">
    <location>
        <begin position="6"/>
        <end position="25"/>
    </location>
</feature>
<feature type="region of interest" description="Disordered" evidence="1">
    <location>
        <begin position="43"/>
        <end position="86"/>
    </location>
</feature>
<keyword evidence="2" id="KW-1133">Transmembrane helix</keyword>
<sequence length="86" mass="10348">MTFLKVLFFVLLFYYLLRLLGRWFAPKLFQYAVKKTEQRFQQQYGQYQSHREPEAPEGEVSISKSPGTRKKNQESLGEYIDYEEID</sequence>
<dbReference type="Pfam" id="PF16118">
    <property type="entry name" value="DUF4834"/>
    <property type="match status" value="1"/>
</dbReference>
<evidence type="ECO:0000256" key="2">
    <source>
        <dbReference type="SAM" id="Phobius"/>
    </source>
</evidence>
<dbReference type="AlphaFoldDB" id="A0AAE3MKQ7"/>
<reference evidence="3" key="1">
    <citation type="submission" date="2022-11" db="EMBL/GenBank/DDBJ databases">
        <title>The characterization of three novel Bacteroidetes species and genomic analysis of their roles in tidal elemental geochemical cycles.</title>
        <authorList>
            <person name="Ma K.-J."/>
        </authorList>
    </citation>
    <scope>NUCLEOTIDE SEQUENCE</scope>
    <source>
        <strain evidence="3">M415</strain>
    </source>
</reference>